<dbReference type="Proteomes" id="UP000664534">
    <property type="component" value="Unassembled WGS sequence"/>
</dbReference>
<dbReference type="AlphaFoldDB" id="A0A8H3J0X2"/>
<evidence type="ECO:0000313" key="3">
    <source>
        <dbReference type="Proteomes" id="UP000664534"/>
    </source>
</evidence>
<proteinExistence type="predicted"/>
<feature type="region of interest" description="Disordered" evidence="1">
    <location>
        <begin position="82"/>
        <end position="125"/>
    </location>
</feature>
<name>A0A8H3J0X2_9LECA</name>
<keyword evidence="3" id="KW-1185">Reference proteome</keyword>
<feature type="compositionally biased region" description="Basic and acidic residues" evidence="1">
    <location>
        <begin position="8"/>
        <end position="27"/>
    </location>
</feature>
<gene>
    <name evidence="2" type="ORF">IMSHALPRED_001034</name>
</gene>
<comment type="caution">
    <text evidence="2">The sequence shown here is derived from an EMBL/GenBank/DDBJ whole genome shotgun (WGS) entry which is preliminary data.</text>
</comment>
<dbReference type="EMBL" id="CAJPDT010000110">
    <property type="protein sequence ID" value="CAF9938639.1"/>
    <property type="molecule type" value="Genomic_DNA"/>
</dbReference>
<evidence type="ECO:0000313" key="2">
    <source>
        <dbReference type="EMBL" id="CAF9938639.1"/>
    </source>
</evidence>
<sequence length="140" mass="15360">MALFAIRKAEESARHGSAETDAERENQSGKQNLPAMKKLTRRLSKMLLKKTTASGAWLSTSLAIILTTPTVLRYNFSEPSSPFTCDVGPPQTPTSESDELASNSRNNRWRDGSYNGSYGMDRSKSLVKSLQRDDGCGIVS</sequence>
<evidence type="ECO:0000256" key="1">
    <source>
        <dbReference type="SAM" id="MobiDB-lite"/>
    </source>
</evidence>
<feature type="region of interest" description="Disordered" evidence="1">
    <location>
        <begin position="8"/>
        <end position="36"/>
    </location>
</feature>
<protein>
    <submittedName>
        <fullName evidence="2">Uncharacterized protein</fullName>
    </submittedName>
</protein>
<organism evidence="2 3">
    <name type="scientific">Imshaugia aleurites</name>
    <dbReference type="NCBI Taxonomy" id="172621"/>
    <lineage>
        <taxon>Eukaryota</taxon>
        <taxon>Fungi</taxon>
        <taxon>Dikarya</taxon>
        <taxon>Ascomycota</taxon>
        <taxon>Pezizomycotina</taxon>
        <taxon>Lecanoromycetes</taxon>
        <taxon>OSLEUM clade</taxon>
        <taxon>Lecanoromycetidae</taxon>
        <taxon>Lecanorales</taxon>
        <taxon>Lecanorineae</taxon>
        <taxon>Parmeliaceae</taxon>
        <taxon>Imshaugia</taxon>
    </lineage>
</organism>
<reference evidence="2" key="1">
    <citation type="submission" date="2021-03" db="EMBL/GenBank/DDBJ databases">
        <authorList>
            <person name="Tagirdzhanova G."/>
        </authorList>
    </citation>
    <scope>NUCLEOTIDE SEQUENCE</scope>
</reference>
<accession>A0A8H3J0X2</accession>